<keyword evidence="8" id="KW-1133">Transmembrane helix</keyword>
<evidence type="ECO:0000256" key="1">
    <source>
        <dbReference type="ARBA" id="ARBA00000900"/>
    </source>
</evidence>
<organism evidence="10 11">
    <name type="scientific">Panicum hallii var. hallii</name>
    <dbReference type="NCBI Taxonomy" id="1504633"/>
    <lineage>
        <taxon>Eukaryota</taxon>
        <taxon>Viridiplantae</taxon>
        <taxon>Streptophyta</taxon>
        <taxon>Embryophyta</taxon>
        <taxon>Tracheophyta</taxon>
        <taxon>Spermatophyta</taxon>
        <taxon>Magnoliopsida</taxon>
        <taxon>Liliopsida</taxon>
        <taxon>Poales</taxon>
        <taxon>Poaceae</taxon>
        <taxon>PACMAD clade</taxon>
        <taxon>Panicoideae</taxon>
        <taxon>Panicodae</taxon>
        <taxon>Paniceae</taxon>
        <taxon>Panicinae</taxon>
        <taxon>Panicum</taxon>
        <taxon>Panicum sect. Panicum</taxon>
    </lineage>
</organism>
<dbReference type="GO" id="GO:0061630">
    <property type="term" value="F:ubiquitin protein ligase activity"/>
    <property type="evidence" value="ECO:0007669"/>
    <property type="project" value="UniProtKB-EC"/>
</dbReference>
<feature type="transmembrane region" description="Helical" evidence="8">
    <location>
        <begin position="64"/>
        <end position="84"/>
    </location>
</feature>
<keyword evidence="11" id="KW-1185">Reference proteome</keyword>
<evidence type="ECO:0000256" key="3">
    <source>
        <dbReference type="ARBA" id="ARBA00022723"/>
    </source>
</evidence>
<evidence type="ECO:0000256" key="4">
    <source>
        <dbReference type="ARBA" id="ARBA00022771"/>
    </source>
</evidence>
<dbReference type="PANTHER" id="PTHR14155:SF529">
    <property type="entry name" value="OS06G0534900 PROTEIN"/>
    <property type="match status" value="1"/>
</dbReference>
<evidence type="ECO:0000256" key="6">
    <source>
        <dbReference type="ARBA" id="ARBA00024209"/>
    </source>
</evidence>
<dbReference type="GO" id="GO:0008270">
    <property type="term" value="F:zinc ion binding"/>
    <property type="evidence" value="ECO:0007669"/>
    <property type="project" value="UniProtKB-KW"/>
</dbReference>
<dbReference type="InterPro" id="IPR013083">
    <property type="entry name" value="Znf_RING/FYVE/PHD"/>
</dbReference>
<keyword evidence="3" id="KW-0479">Metal-binding</keyword>
<keyword evidence="8" id="KW-0472">Membrane</keyword>
<keyword evidence="8" id="KW-0812">Transmembrane</keyword>
<dbReference type="EMBL" id="CM009752">
    <property type="protein sequence ID" value="PUZ60421.1"/>
    <property type="molecule type" value="Genomic_DNA"/>
</dbReference>
<evidence type="ECO:0000256" key="8">
    <source>
        <dbReference type="SAM" id="Phobius"/>
    </source>
</evidence>
<evidence type="ECO:0000259" key="9">
    <source>
        <dbReference type="PROSITE" id="PS50089"/>
    </source>
</evidence>
<feature type="domain" description="RING-type" evidence="9">
    <location>
        <begin position="161"/>
        <end position="203"/>
    </location>
</feature>
<protein>
    <recommendedName>
        <fullName evidence="2">RING-type E3 ubiquitin transferase</fullName>
        <ecNumber evidence="2">2.3.2.27</ecNumber>
    </recommendedName>
</protein>
<dbReference type="SUPFAM" id="SSF57850">
    <property type="entry name" value="RING/U-box"/>
    <property type="match status" value="1"/>
</dbReference>
<reference evidence="10 11" key="1">
    <citation type="submission" date="2018-04" db="EMBL/GenBank/DDBJ databases">
        <title>WGS assembly of Panicum hallii var. hallii HAL2.</title>
        <authorList>
            <person name="Lovell J."/>
            <person name="Jenkins J."/>
            <person name="Lowry D."/>
            <person name="Mamidi S."/>
            <person name="Sreedasyam A."/>
            <person name="Weng X."/>
            <person name="Barry K."/>
            <person name="Bonette J."/>
            <person name="Campitelli B."/>
            <person name="Daum C."/>
            <person name="Gordon S."/>
            <person name="Gould B."/>
            <person name="Lipzen A."/>
            <person name="MacQueen A."/>
            <person name="Palacio-Mejia J."/>
            <person name="Plott C."/>
            <person name="Shakirov E."/>
            <person name="Shu S."/>
            <person name="Yoshinaga Y."/>
            <person name="Zane M."/>
            <person name="Rokhsar D."/>
            <person name="Grimwood J."/>
            <person name="Schmutz J."/>
            <person name="Juenger T."/>
        </authorList>
    </citation>
    <scope>NUCLEOTIDE SEQUENCE [LARGE SCALE GENOMIC DNA]</scope>
    <source>
        <strain evidence="11">cv. HAL2</strain>
    </source>
</reference>
<keyword evidence="5" id="KW-0862">Zinc</keyword>
<dbReference type="OrthoDB" id="693677at2759"/>
<accession>A0A2T7DXW8</accession>
<dbReference type="Gramene" id="PUZ60421">
    <property type="protein sequence ID" value="PUZ60421"/>
    <property type="gene ID" value="GQ55_4G124500"/>
</dbReference>
<evidence type="ECO:0000256" key="5">
    <source>
        <dbReference type="ARBA" id="ARBA00022833"/>
    </source>
</evidence>
<feature type="transmembrane region" description="Helical" evidence="8">
    <location>
        <begin position="31"/>
        <end position="52"/>
    </location>
</feature>
<comment type="similarity">
    <text evidence="6">Belongs to the RING-type zinc finger family. ATL subfamily.</text>
</comment>
<dbReference type="Gene3D" id="3.30.40.10">
    <property type="entry name" value="Zinc/RING finger domain, C3HC4 (zinc finger)"/>
    <property type="match status" value="1"/>
</dbReference>
<keyword evidence="4 7" id="KW-0863">Zinc-finger</keyword>
<evidence type="ECO:0000313" key="10">
    <source>
        <dbReference type="EMBL" id="PUZ60421.1"/>
    </source>
</evidence>
<dbReference type="CDD" id="cd16461">
    <property type="entry name" value="RING-H2_EL5-like"/>
    <property type="match status" value="1"/>
</dbReference>
<comment type="catalytic activity">
    <reaction evidence="1">
        <text>S-ubiquitinyl-[E2 ubiquitin-conjugating enzyme]-L-cysteine + [acceptor protein]-L-lysine = [E2 ubiquitin-conjugating enzyme]-L-cysteine + N(6)-ubiquitinyl-[acceptor protein]-L-lysine.</text>
        <dbReference type="EC" id="2.3.2.27"/>
    </reaction>
</comment>
<dbReference type="PROSITE" id="PS50089">
    <property type="entry name" value="ZF_RING_2"/>
    <property type="match status" value="1"/>
</dbReference>
<proteinExistence type="inferred from homology"/>
<name>A0A2T7DXW8_9POAL</name>
<evidence type="ECO:0000256" key="7">
    <source>
        <dbReference type="PROSITE-ProRule" id="PRU00175"/>
    </source>
</evidence>
<sequence length="235" mass="23865">MHRAHMLSVSVQRSRLLAAGRAAPDDDDVRVCSVILASVVSLMLLCGVLSVLPSPGAIAATKAYVVLGLSAIMLVLMLLAWLVAPGIRALTAPRAPAPAAPAPAAAAPVRLARRLCACGLADAAGVVAALPAFPYGGPPAAVADDEEASASPRRQRSGVLCAVCLEDVLAGEMVRQLPACRHLFHVGCVDVWLRAHRTCPLCRCELPPRKAAAAAAGATAAAPVVAAGALPLPPV</sequence>
<dbReference type="FunFam" id="3.30.40.10:FF:000672">
    <property type="entry name" value="E3 ubiquitin-protein ligase ATL41"/>
    <property type="match status" value="1"/>
</dbReference>
<dbReference type="PANTHER" id="PTHR14155">
    <property type="entry name" value="RING FINGER DOMAIN-CONTAINING"/>
    <property type="match status" value="1"/>
</dbReference>
<dbReference type="InterPro" id="IPR053238">
    <property type="entry name" value="RING-H2_zinc_finger"/>
</dbReference>
<dbReference type="SMART" id="SM00184">
    <property type="entry name" value="RING"/>
    <property type="match status" value="1"/>
</dbReference>
<dbReference type="InterPro" id="IPR001841">
    <property type="entry name" value="Znf_RING"/>
</dbReference>
<dbReference type="AlphaFoldDB" id="A0A2T7DXW8"/>
<evidence type="ECO:0000256" key="2">
    <source>
        <dbReference type="ARBA" id="ARBA00012483"/>
    </source>
</evidence>
<dbReference type="EC" id="2.3.2.27" evidence="2"/>
<dbReference type="Pfam" id="PF13639">
    <property type="entry name" value="zf-RING_2"/>
    <property type="match status" value="1"/>
</dbReference>
<gene>
    <name evidence="10" type="ORF">GQ55_4G124500</name>
</gene>
<evidence type="ECO:0000313" key="11">
    <source>
        <dbReference type="Proteomes" id="UP000244336"/>
    </source>
</evidence>
<dbReference type="Proteomes" id="UP000244336">
    <property type="component" value="Chromosome 4"/>
</dbReference>